<gene>
    <name evidence="5" type="ORF">FYJ24_09965</name>
</gene>
<dbReference type="Pfam" id="PF08220">
    <property type="entry name" value="HTH_DeoR"/>
    <property type="match status" value="1"/>
</dbReference>
<dbReference type="InterPro" id="IPR014036">
    <property type="entry name" value="DeoR-like_C"/>
</dbReference>
<dbReference type="Proteomes" id="UP000470875">
    <property type="component" value="Unassembled WGS sequence"/>
</dbReference>
<sequence length="249" mass="26732">MLPKQRQAMILDHVRQRGGVSVSALAHELQVSPSTIRRDLNDMDSQGILRRVRGGGMIDADPKPFHVVASTSSEERDLLGKYAADMVSDRQVVLLDIGATVAMVARHLRNRPVTVVTASLAVADELRDSSQTEVIVLGGIMRHSYLSLVGPLTEQALDGLSADIAFLGTSGIRDDLTVLDTTGTEVPIKRLILQKANSSYLLATADKFPGSGMLSVCKATDFSGVITTASPDITPLQKLLTTNTRVETL</sequence>
<dbReference type="PANTHER" id="PTHR30363">
    <property type="entry name" value="HTH-TYPE TRANSCRIPTIONAL REGULATOR SRLR-RELATED"/>
    <property type="match status" value="1"/>
</dbReference>
<dbReference type="SMART" id="SM01134">
    <property type="entry name" value="DeoRC"/>
    <property type="match status" value="1"/>
</dbReference>
<dbReference type="InterPro" id="IPR036388">
    <property type="entry name" value="WH-like_DNA-bd_sf"/>
</dbReference>
<name>A0A6N7W6S3_9ACTO</name>
<dbReference type="PROSITE" id="PS51000">
    <property type="entry name" value="HTH_DEOR_2"/>
    <property type="match status" value="1"/>
</dbReference>
<dbReference type="RefSeq" id="WP_154546022.1">
    <property type="nucleotide sequence ID" value="NZ_VULO01000012.1"/>
</dbReference>
<dbReference type="InterPro" id="IPR037171">
    <property type="entry name" value="NagB/RpiA_transferase-like"/>
</dbReference>
<evidence type="ECO:0000259" key="4">
    <source>
        <dbReference type="PROSITE" id="PS51000"/>
    </source>
</evidence>
<dbReference type="InterPro" id="IPR001034">
    <property type="entry name" value="DeoR_HTH"/>
</dbReference>
<dbReference type="SUPFAM" id="SSF46785">
    <property type="entry name" value="Winged helix' DNA-binding domain"/>
    <property type="match status" value="1"/>
</dbReference>
<comment type="caution">
    <text evidence="5">The sequence shown here is derived from an EMBL/GenBank/DDBJ whole genome shotgun (WGS) entry which is preliminary data.</text>
</comment>
<evidence type="ECO:0000313" key="5">
    <source>
        <dbReference type="EMBL" id="MSS85081.1"/>
    </source>
</evidence>
<organism evidence="5 6">
    <name type="scientific">Scrofimicrobium canadense</name>
    <dbReference type="NCBI Taxonomy" id="2652290"/>
    <lineage>
        <taxon>Bacteria</taxon>
        <taxon>Bacillati</taxon>
        <taxon>Actinomycetota</taxon>
        <taxon>Actinomycetes</taxon>
        <taxon>Actinomycetales</taxon>
        <taxon>Actinomycetaceae</taxon>
        <taxon>Scrofimicrobium</taxon>
    </lineage>
</organism>
<dbReference type="SMART" id="SM00420">
    <property type="entry name" value="HTH_DEOR"/>
    <property type="match status" value="1"/>
</dbReference>
<proteinExistence type="predicted"/>
<dbReference type="PRINTS" id="PR00037">
    <property type="entry name" value="HTHLACR"/>
</dbReference>
<protein>
    <submittedName>
        <fullName evidence="5">DeoR/GlpR transcriptional regulator</fullName>
    </submittedName>
</protein>
<accession>A0A6N7W6S3</accession>
<reference evidence="5 6" key="1">
    <citation type="submission" date="2019-08" db="EMBL/GenBank/DDBJ databases">
        <title>In-depth cultivation of the pig gut microbiome towards novel bacterial diversity and tailored functional studies.</title>
        <authorList>
            <person name="Wylensek D."/>
            <person name="Hitch T.C.A."/>
            <person name="Clavel T."/>
        </authorList>
    </citation>
    <scope>NUCLEOTIDE SEQUENCE [LARGE SCALE GENOMIC DNA]</scope>
    <source>
        <strain evidence="5 6">WB03_NA08</strain>
    </source>
</reference>
<dbReference type="Gene3D" id="3.40.50.1360">
    <property type="match status" value="1"/>
</dbReference>
<keyword evidence="3" id="KW-0804">Transcription</keyword>
<dbReference type="GO" id="GO:0003677">
    <property type="term" value="F:DNA binding"/>
    <property type="evidence" value="ECO:0007669"/>
    <property type="project" value="UniProtKB-KW"/>
</dbReference>
<keyword evidence="6" id="KW-1185">Reference proteome</keyword>
<dbReference type="PROSITE" id="PS00894">
    <property type="entry name" value="HTH_DEOR_1"/>
    <property type="match status" value="1"/>
</dbReference>
<dbReference type="PANTHER" id="PTHR30363:SF44">
    <property type="entry name" value="AGA OPERON TRANSCRIPTIONAL REPRESSOR-RELATED"/>
    <property type="match status" value="1"/>
</dbReference>
<dbReference type="Pfam" id="PF00455">
    <property type="entry name" value="DeoRC"/>
    <property type="match status" value="1"/>
</dbReference>
<dbReference type="InterPro" id="IPR036390">
    <property type="entry name" value="WH_DNA-bd_sf"/>
</dbReference>
<evidence type="ECO:0000313" key="6">
    <source>
        <dbReference type="Proteomes" id="UP000470875"/>
    </source>
</evidence>
<dbReference type="GO" id="GO:0003700">
    <property type="term" value="F:DNA-binding transcription factor activity"/>
    <property type="evidence" value="ECO:0007669"/>
    <property type="project" value="InterPro"/>
</dbReference>
<dbReference type="AlphaFoldDB" id="A0A6N7W6S3"/>
<keyword evidence="2" id="KW-0238">DNA-binding</keyword>
<dbReference type="EMBL" id="VULO01000012">
    <property type="protein sequence ID" value="MSS85081.1"/>
    <property type="molecule type" value="Genomic_DNA"/>
</dbReference>
<dbReference type="InterPro" id="IPR018356">
    <property type="entry name" value="Tscrpt_reg_HTH_DeoR_CS"/>
</dbReference>
<feature type="domain" description="HTH deoR-type" evidence="4">
    <location>
        <begin position="3"/>
        <end position="58"/>
    </location>
</feature>
<dbReference type="Gene3D" id="1.10.10.10">
    <property type="entry name" value="Winged helix-like DNA-binding domain superfamily/Winged helix DNA-binding domain"/>
    <property type="match status" value="1"/>
</dbReference>
<dbReference type="InterPro" id="IPR050313">
    <property type="entry name" value="Carb_Metab_HTH_regulators"/>
</dbReference>
<dbReference type="SUPFAM" id="SSF100950">
    <property type="entry name" value="NagB/RpiA/CoA transferase-like"/>
    <property type="match status" value="1"/>
</dbReference>
<evidence type="ECO:0000256" key="1">
    <source>
        <dbReference type="ARBA" id="ARBA00023015"/>
    </source>
</evidence>
<evidence type="ECO:0000256" key="3">
    <source>
        <dbReference type="ARBA" id="ARBA00023163"/>
    </source>
</evidence>
<evidence type="ECO:0000256" key="2">
    <source>
        <dbReference type="ARBA" id="ARBA00023125"/>
    </source>
</evidence>
<keyword evidence="1" id="KW-0805">Transcription regulation</keyword>